<comment type="caution">
    <text evidence="1">The sequence shown here is derived from an EMBL/GenBank/DDBJ whole genome shotgun (WGS) entry which is preliminary data.</text>
</comment>
<dbReference type="Proteomes" id="UP000636709">
    <property type="component" value="Unassembled WGS sequence"/>
</dbReference>
<dbReference type="AlphaFoldDB" id="A0A835B8N7"/>
<evidence type="ECO:0000313" key="2">
    <source>
        <dbReference type="Proteomes" id="UP000636709"/>
    </source>
</evidence>
<organism evidence="1 2">
    <name type="scientific">Digitaria exilis</name>
    <dbReference type="NCBI Taxonomy" id="1010633"/>
    <lineage>
        <taxon>Eukaryota</taxon>
        <taxon>Viridiplantae</taxon>
        <taxon>Streptophyta</taxon>
        <taxon>Embryophyta</taxon>
        <taxon>Tracheophyta</taxon>
        <taxon>Spermatophyta</taxon>
        <taxon>Magnoliopsida</taxon>
        <taxon>Liliopsida</taxon>
        <taxon>Poales</taxon>
        <taxon>Poaceae</taxon>
        <taxon>PACMAD clade</taxon>
        <taxon>Panicoideae</taxon>
        <taxon>Panicodae</taxon>
        <taxon>Paniceae</taxon>
        <taxon>Anthephorinae</taxon>
        <taxon>Digitaria</taxon>
    </lineage>
</organism>
<protein>
    <submittedName>
        <fullName evidence="1">Uncharacterized protein</fullName>
    </submittedName>
</protein>
<accession>A0A835B8N7</accession>
<gene>
    <name evidence="1" type="ORF">HU200_040729</name>
</gene>
<keyword evidence="2" id="KW-1185">Reference proteome</keyword>
<dbReference type="EMBL" id="JACEFO010001969">
    <property type="protein sequence ID" value="KAF8690968.1"/>
    <property type="molecule type" value="Genomic_DNA"/>
</dbReference>
<proteinExistence type="predicted"/>
<evidence type="ECO:0000313" key="1">
    <source>
        <dbReference type="EMBL" id="KAF8690968.1"/>
    </source>
</evidence>
<name>A0A835B8N7_9POAL</name>
<sequence length="75" mass="8625">MFLGARETFGSTVFREIIIMAMWVLRTHRDNIIYYGGSLCFASCRHCFVEGVQVITVRVKLQIKGKNNVWLSSLL</sequence>
<reference evidence="1" key="1">
    <citation type="submission" date="2020-07" db="EMBL/GenBank/DDBJ databases">
        <title>Genome sequence and genetic diversity analysis of an under-domesticated orphan crop, white fonio (Digitaria exilis).</title>
        <authorList>
            <person name="Bennetzen J.L."/>
            <person name="Chen S."/>
            <person name="Ma X."/>
            <person name="Wang X."/>
            <person name="Yssel A.E.J."/>
            <person name="Chaluvadi S.R."/>
            <person name="Johnson M."/>
            <person name="Gangashetty P."/>
            <person name="Hamidou F."/>
            <person name="Sanogo M.D."/>
            <person name="Zwaenepoel A."/>
            <person name="Wallace J."/>
            <person name="Van De Peer Y."/>
            <person name="Van Deynze A."/>
        </authorList>
    </citation>
    <scope>NUCLEOTIDE SEQUENCE</scope>
    <source>
        <tissue evidence="1">Leaves</tissue>
    </source>
</reference>